<dbReference type="InterPro" id="IPR023842">
    <property type="entry name" value="Bacillithiol_biosynth_BshB1"/>
</dbReference>
<comment type="cofactor">
    <cofactor evidence="1">
        <name>Zn(2+)</name>
        <dbReference type="ChEBI" id="CHEBI:29105"/>
    </cofactor>
</comment>
<dbReference type="GO" id="GO:0019213">
    <property type="term" value="F:deacetylase activity"/>
    <property type="evidence" value="ECO:0007669"/>
    <property type="project" value="InterPro"/>
</dbReference>
<dbReference type="GO" id="GO:0016811">
    <property type="term" value="F:hydrolase activity, acting on carbon-nitrogen (but not peptide) bonds, in linear amides"/>
    <property type="evidence" value="ECO:0007669"/>
    <property type="project" value="TreeGrafter"/>
</dbReference>
<dbReference type="Proteomes" id="UP000095209">
    <property type="component" value="Unassembled WGS sequence"/>
</dbReference>
<comment type="catalytic activity">
    <reaction evidence="2">
        <text>(S)-malyl N-acetyl-alpha-D-glucosaminide + H2O = (S)-malyl alpha-D-glucosaminide + acetate</text>
        <dbReference type="Rhea" id="RHEA:33411"/>
        <dbReference type="ChEBI" id="CHEBI:15377"/>
        <dbReference type="ChEBI" id="CHEBI:30089"/>
        <dbReference type="ChEBI" id="CHEBI:64870"/>
        <dbReference type="ChEBI" id="CHEBI:64871"/>
    </reaction>
</comment>
<dbReference type="AlphaFoldDB" id="A0A1E5LHS9"/>
<reference evidence="3 4" key="1">
    <citation type="submission" date="2016-08" db="EMBL/GenBank/DDBJ databases">
        <title>Genome of Bacillus solimangrovi GH2-4.</title>
        <authorList>
            <person name="Lim S."/>
            <person name="Kim B.-C."/>
        </authorList>
    </citation>
    <scope>NUCLEOTIDE SEQUENCE [LARGE SCALE GENOMIC DNA]</scope>
    <source>
        <strain evidence="3 4">GH2-4</strain>
    </source>
</reference>
<dbReference type="GO" id="GO:0071793">
    <property type="term" value="P:bacillithiol biosynthetic process"/>
    <property type="evidence" value="ECO:0007669"/>
    <property type="project" value="InterPro"/>
</dbReference>
<sequence>MGGTIAKYVRNGYKVGICDLTEANLSSNGTVEIRSDEAEKAGKLLGIQERRNLRMSDRGLLLTEEKISQVVEIIRETQPTIVFAPYADDRHPDHGNCARIVDEAIFSSGIRKYMPDVIPHRVERLYYYMINGFHKPDFVVDITDTITVKLDALRCYQSQFMRLADEVVTPLNNGYIETVEARERLFGKEVGVQYAEGFKANQPLLVDKDLLNRSY</sequence>
<comment type="caution">
    <text evidence="3">The sequence shown here is derived from an EMBL/GenBank/DDBJ whole genome shotgun (WGS) entry which is preliminary data.</text>
</comment>
<dbReference type="PANTHER" id="PTHR12993">
    <property type="entry name" value="N-ACETYLGLUCOSAMINYL-PHOSPHATIDYLINOSITOL DE-N-ACETYLASE-RELATED"/>
    <property type="match status" value="1"/>
</dbReference>
<name>A0A1E5LHS9_9BACI</name>
<keyword evidence="4" id="KW-1185">Reference proteome</keyword>
<dbReference type="InterPro" id="IPR024078">
    <property type="entry name" value="LmbE-like_dom_sf"/>
</dbReference>
<organism evidence="3 4">
    <name type="scientific">Bacillus solimangrovi</name>
    <dbReference type="NCBI Taxonomy" id="1305675"/>
    <lineage>
        <taxon>Bacteria</taxon>
        <taxon>Bacillati</taxon>
        <taxon>Bacillota</taxon>
        <taxon>Bacilli</taxon>
        <taxon>Bacillales</taxon>
        <taxon>Bacillaceae</taxon>
        <taxon>Bacillus</taxon>
    </lineage>
</organism>
<dbReference type="NCBIfam" id="TIGR04001">
    <property type="entry name" value="thiol_BshB1"/>
    <property type="match status" value="1"/>
</dbReference>
<dbReference type="Gene3D" id="3.40.50.10320">
    <property type="entry name" value="LmbE-like"/>
    <property type="match status" value="1"/>
</dbReference>
<dbReference type="PANTHER" id="PTHR12993:SF30">
    <property type="entry name" value="N-ACETYL-ALPHA-D-GLUCOSAMINYL L-MALATE DEACETYLASE 1"/>
    <property type="match status" value="1"/>
</dbReference>
<evidence type="ECO:0000256" key="2">
    <source>
        <dbReference type="ARBA" id="ARBA00024609"/>
    </source>
</evidence>
<dbReference type="Pfam" id="PF02585">
    <property type="entry name" value="PIG-L"/>
    <property type="match status" value="1"/>
</dbReference>
<evidence type="ECO:0000313" key="3">
    <source>
        <dbReference type="EMBL" id="OEH93644.1"/>
    </source>
</evidence>
<proteinExistence type="predicted"/>
<dbReference type="EMBL" id="MJEH01000011">
    <property type="protein sequence ID" value="OEH93644.1"/>
    <property type="molecule type" value="Genomic_DNA"/>
</dbReference>
<dbReference type="STRING" id="1305675.BFG57_00080"/>
<protein>
    <submittedName>
        <fullName evidence="3">Bacillithiol biosynthesis deacetylase BshB1</fullName>
    </submittedName>
</protein>
<evidence type="ECO:0000256" key="1">
    <source>
        <dbReference type="ARBA" id="ARBA00001947"/>
    </source>
</evidence>
<dbReference type="SUPFAM" id="SSF102588">
    <property type="entry name" value="LmbE-like"/>
    <property type="match status" value="1"/>
</dbReference>
<gene>
    <name evidence="3" type="ORF">BFG57_00080</name>
</gene>
<dbReference type="InterPro" id="IPR003737">
    <property type="entry name" value="GlcNAc_PI_deacetylase-related"/>
</dbReference>
<evidence type="ECO:0000313" key="4">
    <source>
        <dbReference type="Proteomes" id="UP000095209"/>
    </source>
</evidence>
<accession>A0A1E5LHS9</accession>